<keyword evidence="1" id="KW-0723">Serine/threonine-protein kinase</keyword>
<proteinExistence type="predicted"/>
<dbReference type="Proteomes" id="UP001213039">
    <property type="component" value="Chromosome"/>
</dbReference>
<protein>
    <submittedName>
        <fullName evidence="1">Serine/threonine protein kinase</fullName>
    </submittedName>
</protein>
<keyword evidence="1" id="KW-0418">Kinase</keyword>
<reference evidence="1" key="1">
    <citation type="submission" date="2022-12" db="EMBL/GenBank/DDBJ databases">
        <authorList>
            <consortium name="Asia Pacific Centre for Animal Health"/>
            <person name="Klose S.M."/>
            <person name="Legione A.R."/>
            <person name="Monotti I."/>
            <person name="Bushell R."/>
            <person name="Marenda M.S."/>
            <person name="Sugiyama T."/>
            <person name="Browning G.F."/>
            <person name="Vaz P.K."/>
        </authorList>
    </citation>
    <scope>NUCLEOTIDE SEQUENCE</scope>
    <source>
        <strain evidence="1">Felid995</strain>
    </source>
</reference>
<accession>A0ACD4PHP4</accession>
<organism evidence="1 2">
    <name type="scientific">Mycoplasmopsis edwardii</name>
    <dbReference type="NCBI Taxonomy" id="53558"/>
    <lineage>
        <taxon>Bacteria</taxon>
        <taxon>Bacillati</taxon>
        <taxon>Mycoplasmatota</taxon>
        <taxon>Mycoplasmoidales</taxon>
        <taxon>Metamycoplasmataceae</taxon>
        <taxon>Mycoplasmopsis</taxon>
    </lineage>
</organism>
<evidence type="ECO:0000313" key="2">
    <source>
        <dbReference type="Proteomes" id="UP001213039"/>
    </source>
</evidence>
<keyword evidence="1" id="KW-0808">Transferase</keyword>
<dbReference type="EMBL" id="CP114370">
    <property type="protein sequence ID" value="WBP84204.1"/>
    <property type="molecule type" value="Genomic_DNA"/>
</dbReference>
<sequence>MSNVKSLQIRETSIVHQKYKIGRILGYGGMGVVCSVRLKSDPTVEYALKYRYDDFNEVSKKRFLSEIKLLKKINSEHFPKLIEFHSDEKEQFYVMELVKGETLYDMLKKNRQLPVNLANNFIRQIANAIGELHSNGIIHRDIKSQNIMIQDDYYIKIIDLGISVDEESHRFTKTNAVVCSPHYSAPEYVTKNAKITKAVDIYAIGIVYYEMLIGKYPFESEQQHQTILMHRDMEFPNPKNYRDLPQSVCNIIIKATAKNPNDRYKSVWDFRSDVLTSLKDYRKLEKPISIKTLKTKKSLIDIINSTTFMIVAVIVILLIIAALAITGWQLGVFNG</sequence>
<name>A0ACD4PHP4_9BACT</name>
<keyword evidence="2" id="KW-1185">Reference proteome</keyword>
<evidence type="ECO:0000313" key="1">
    <source>
        <dbReference type="EMBL" id="WBP84204.1"/>
    </source>
</evidence>
<gene>
    <name evidence="1" type="ORF">Me_995_000167</name>
</gene>